<evidence type="ECO:0000256" key="7">
    <source>
        <dbReference type="ARBA" id="ARBA00023136"/>
    </source>
</evidence>
<dbReference type="PANTHER" id="PTHR30294">
    <property type="entry name" value="MEMBRANE COMPONENT OF ABC TRANSPORTER YHHJ-RELATED"/>
    <property type="match status" value="1"/>
</dbReference>
<reference evidence="10 11" key="1">
    <citation type="submission" date="2016-10" db="EMBL/GenBank/DDBJ databases">
        <title>Paenibacillus species isolates.</title>
        <authorList>
            <person name="Beno S.M."/>
        </authorList>
    </citation>
    <scope>NUCLEOTIDE SEQUENCE [LARGE SCALE GENOMIC DNA]</scope>
    <source>
        <strain evidence="10 11">FSL H7-0710</strain>
    </source>
</reference>
<evidence type="ECO:0000259" key="9">
    <source>
        <dbReference type="PROSITE" id="PS51012"/>
    </source>
</evidence>
<dbReference type="InterPro" id="IPR047817">
    <property type="entry name" value="ABC2_TM_bact-type"/>
</dbReference>
<dbReference type="GO" id="GO:0140359">
    <property type="term" value="F:ABC-type transporter activity"/>
    <property type="evidence" value="ECO:0007669"/>
    <property type="project" value="InterPro"/>
</dbReference>
<comment type="caution">
    <text evidence="10">The sequence shown here is derived from an EMBL/GenBank/DDBJ whole genome shotgun (WGS) entry which is preliminary data.</text>
</comment>
<dbReference type="GO" id="GO:0005886">
    <property type="term" value="C:plasma membrane"/>
    <property type="evidence" value="ECO:0007669"/>
    <property type="project" value="UniProtKB-SubCell"/>
</dbReference>
<evidence type="ECO:0000256" key="8">
    <source>
        <dbReference type="SAM" id="Phobius"/>
    </source>
</evidence>
<dbReference type="RefSeq" id="WP_076119138.1">
    <property type="nucleotide sequence ID" value="NZ_MPTC01000007.1"/>
</dbReference>
<evidence type="ECO:0000256" key="4">
    <source>
        <dbReference type="ARBA" id="ARBA00022475"/>
    </source>
</evidence>
<keyword evidence="6 8" id="KW-1133">Transmembrane helix</keyword>
<keyword evidence="4" id="KW-1003">Cell membrane</keyword>
<feature type="transmembrane region" description="Helical" evidence="8">
    <location>
        <begin position="242"/>
        <end position="267"/>
    </location>
</feature>
<dbReference type="AlphaFoldDB" id="A0A1R0Y2E1"/>
<dbReference type="Proteomes" id="UP000187439">
    <property type="component" value="Unassembled WGS sequence"/>
</dbReference>
<dbReference type="Gene3D" id="3.40.1710.10">
    <property type="entry name" value="abc type-2 transporter like domain"/>
    <property type="match status" value="1"/>
</dbReference>
<evidence type="ECO:0000313" key="10">
    <source>
        <dbReference type="EMBL" id="OMD41478.1"/>
    </source>
</evidence>
<evidence type="ECO:0000256" key="2">
    <source>
        <dbReference type="ARBA" id="ARBA00007783"/>
    </source>
</evidence>
<evidence type="ECO:0000256" key="6">
    <source>
        <dbReference type="ARBA" id="ARBA00022989"/>
    </source>
</evidence>
<dbReference type="InterPro" id="IPR051449">
    <property type="entry name" value="ABC-2_transporter_component"/>
</dbReference>
<feature type="transmembrane region" description="Helical" evidence="8">
    <location>
        <begin position="279"/>
        <end position="301"/>
    </location>
</feature>
<organism evidence="10 11">
    <name type="scientific">Paenibacillus odorifer</name>
    <dbReference type="NCBI Taxonomy" id="189426"/>
    <lineage>
        <taxon>Bacteria</taxon>
        <taxon>Bacillati</taxon>
        <taxon>Bacillota</taxon>
        <taxon>Bacilli</taxon>
        <taxon>Bacillales</taxon>
        <taxon>Paenibacillaceae</taxon>
        <taxon>Paenibacillus</taxon>
    </lineage>
</organism>
<evidence type="ECO:0000313" key="11">
    <source>
        <dbReference type="Proteomes" id="UP000187439"/>
    </source>
</evidence>
<dbReference type="Pfam" id="PF12698">
    <property type="entry name" value="ABC2_membrane_3"/>
    <property type="match status" value="1"/>
</dbReference>
<evidence type="ECO:0000256" key="1">
    <source>
        <dbReference type="ARBA" id="ARBA00004651"/>
    </source>
</evidence>
<dbReference type="EMBL" id="MPTC01000007">
    <property type="protein sequence ID" value="OMD41478.1"/>
    <property type="molecule type" value="Genomic_DNA"/>
</dbReference>
<dbReference type="PANTHER" id="PTHR30294:SF29">
    <property type="entry name" value="MULTIDRUG ABC TRANSPORTER PERMEASE YBHS-RELATED"/>
    <property type="match status" value="1"/>
</dbReference>
<gene>
    <name evidence="10" type="ORF">BSK52_11315</name>
</gene>
<dbReference type="PROSITE" id="PS51012">
    <property type="entry name" value="ABC_TM2"/>
    <property type="match status" value="1"/>
</dbReference>
<feature type="transmembrane region" description="Helical" evidence="8">
    <location>
        <begin position="308"/>
        <end position="327"/>
    </location>
</feature>
<proteinExistence type="inferred from homology"/>
<keyword evidence="7 8" id="KW-0472">Membrane</keyword>
<feature type="transmembrane region" description="Helical" evidence="8">
    <location>
        <begin position="363"/>
        <end position="384"/>
    </location>
</feature>
<name>A0A1R0Y2E1_9BACL</name>
<dbReference type="InterPro" id="IPR013525">
    <property type="entry name" value="ABC2_TM"/>
</dbReference>
<feature type="domain" description="ABC transmembrane type-2" evidence="9">
    <location>
        <begin position="164"/>
        <end position="387"/>
    </location>
</feature>
<feature type="transmembrane region" description="Helical" evidence="8">
    <location>
        <begin position="199"/>
        <end position="221"/>
    </location>
</feature>
<keyword evidence="5 8" id="KW-0812">Transmembrane</keyword>
<accession>A0A1R0Y2E1</accession>
<keyword evidence="3" id="KW-0813">Transport</keyword>
<comment type="similarity">
    <text evidence="2">Belongs to the ABC-2 integral membrane protein family.</text>
</comment>
<sequence length="391" mass="42184">MNTWTIMIYELRRLFSSRSMILNMFLLPLLLIFLLGASLSGVVGDKGGSSNIDIVRVAVVNLSGEGYESSTMMDSFLKSTSLKDIITPIIVNSREAAESGLRTGKYGYAVVVPPGFDSKVQNGEAAQLEFILGKKSTDNRVAGTVFDNFLKTLNYKQSVALTLGPAALNVMAPNSTSNQPSVKLGELSEGGYSYTSSQFYAVSMMLMFLLYSGLTVCTSLFNEKENHTLSRINSMPVKGSELFIGKMLGVGIVSIVQCAAIIILTNVLFGVNWGNRPGLLLLFCLLMIVASMTLSIVISMFSKTGASARNVVTLLTVSMTFISGGMAPLSESWMNSVGAFTINHWAMQAILKMMLHADVSQIMPNLGVLSLICLVLFSAAAISYRKVGYHG</sequence>
<comment type="subcellular location">
    <subcellularLocation>
        <location evidence="1">Cell membrane</location>
        <topology evidence="1">Multi-pass membrane protein</topology>
    </subcellularLocation>
</comment>
<evidence type="ECO:0000256" key="3">
    <source>
        <dbReference type="ARBA" id="ARBA00022448"/>
    </source>
</evidence>
<protein>
    <recommendedName>
        <fullName evidence="9">ABC transmembrane type-2 domain-containing protein</fullName>
    </recommendedName>
</protein>
<evidence type="ECO:0000256" key="5">
    <source>
        <dbReference type="ARBA" id="ARBA00022692"/>
    </source>
</evidence>